<keyword evidence="5" id="KW-0862">Zinc</keyword>
<evidence type="ECO:0000256" key="8">
    <source>
        <dbReference type="ARBA" id="ARBA00023125"/>
    </source>
</evidence>
<proteinExistence type="inferred from homology"/>
<dbReference type="Proteomes" id="UP001162156">
    <property type="component" value="Unassembled WGS sequence"/>
</dbReference>
<dbReference type="SUPFAM" id="SSF57716">
    <property type="entry name" value="Glucocorticoid receptor-like (DNA-binding domain)"/>
    <property type="match status" value="1"/>
</dbReference>
<evidence type="ECO:0000256" key="5">
    <source>
        <dbReference type="ARBA" id="ARBA00022833"/>
    </source>
</evidence>
<dbReference type="Pfam" id="PF00098">
    <property type="entry name" value="zf-CCHC"/>
    <property type="match status" value="1"/>
</dbReference>
<keyword evidence="10" id="KW-0539">Nucleus</keyword>
<name>A0AAV8X0N8_9CUCU</name>
<keyword evidence="6" id="KW-0805">Transcription regulation</keyword>
<dbReference type="InterPro" id="IPR048365">
    <property type="entry name" value="TNP-like_RNaseH_N"/>
</dbReference>
<keyword evidence="17" id="KW-1185">Reference proteome</keyword>
<evidence type="ECO:0000256" key="11">
    <source>
        <dbReference type="ARBA" id="ARBA00023306"/>
    </source>
</evidence>
<dbReference type="Pfam" id="PF05485">
    <property type="entry name" value="THAP"/>
    <property type="match status" value="1"/>
</dbReference>
<dbReference type="InterPro" id="IPR026516">
    <property type="entry name" value="THAP1/10"/>
</dbReference>
<reference evidence="16" key="1">
    <citation type="journal article" date="2023" name="Insect Mol. Biol.">
        <title>Genome sequencing provides insights into the evolution of gene families encoding plant cell wall-degrading enzymes in longhorned beetles.</title>
        <authorList>
            <person name="Shin N.R."/>
            <person name="Okamura Y."/>
            <person name="Kirsch R."/>
            <person name="Pauchet Y."/>
        </authorList>
    </citation>
    <scope>NUCLEOTIDE SEQUENCE</scope>
    <source>
        <strain evidence="16">RBIC_L_NR</strain>
    </source>
</reference>
<feature type="domain" description="THAP-type" evidence="15">
    <location>
        <begin position="1"/>
        <end position="83"/>
    </location>
</feature>
<evidence type="ECO:0000259" key="14">
    <source>
        <dbReference type="PROSITE" id="PS50158"/>
    </source>
</evidence>
<dbReference type="GO" id="GO:0008270">
    <property type="term" value="F:zinc ion binding"/>
    <property type="evidence" value="ECO:0007669"/>
    <property type="project" value="UniProtKB-KW"/>
</dbReference>
<organism evidence="16 17">
    <name type="scientific">Rhamnusium bicolor</name>
    <dbReference type="NCBI Taxonomy" id="1586634"/>
    <lineage>
        <taxon>Eukaryota</taxon>
        <taxon>Metazoa</taxon>
        <taxon>Ecdysozoa</taxon>
        <taxon>Arthropoda</taxon>
        <taxon>Hexapoda</taxon>
        <taxon>Insecta</taxon>
        <taxon>Pterygota</taxon>
        <taxon>Neoptera</taxon>
        <taxon>Endopterygota</taxon>
        <taxon>Coleoptera</taxon>
        <taxon>Polyphaga</taxon>
        <taxon>Cucujiformia</taxon>
        <taxon>Chrysomeloidea</taxon>
        <taxon>Cerambycidae</taxon>
        <taxon>Lepturinae</taxon>
        <taxon>Rhagiini</taxon>
        <taxon>Rhamnusium</taxon>
    </lineage>
</organism>
<evidence type="ECO:0000256" key="3">
    <source>
        <dbReference type="ARBA" id="ARBA00022723"/>
    </source>
</evidence>
<accession>A0AAV8X0N8</accession>
<dbReference type="InterPro" id="IPR006612">
    <property type="entry name" value="THAP_Znf"/>
</dbReference>
<evidence type="ECO:0000256" key="7">
    <source>
        <dbReference type="ARBA" id="ARBA00023054"/>
    </source>
</evidence>
<keyword evidence="7" id="KW-0175">Coiled coil</keyword>
<keyword evidence="8 13" id="KW-0238">DNA-binding</keyword>
<dbReference type="PANTHER" id="PTHR46600:SF1">
    <property type="entry name" value="THAP DOMAIN-CONTAINING PROTEIN 1"/>
    <property type="match status" value="1"/>
</dbReference>
<evidence type="ECO:0000313" key="16">
    <source>
        <dbReference type="EMBL" id="KAJ8931451.1"/>
    </source>
</evidence>
<dbReference type="InterPro" id="IPR036875">
    <property type="entry name" value="Znf_CCHC_sf"/>
</dbReference>
<dbReference type="SUPFAM" id="SSF57756">
    <property type="entry name" value="Retrovirus zinc finger-like domains"/>
    <property type="match status" value="1"/>
</dbReference>
<dbReference type="SMART" id="SM00343">
    <property type="entry name" value="ZnF_C2HC"/>
    <property type="match status" value="1"/>
</dbReference>
<comment type="subcellular location">
    <subcellularLocation>
        <location evidence="1">Nucleus</location>
        <location evidence="1">Nucleoplasm</location>
    </subcellularLocation>
</comment>
<dbReference type="SMART" id="SM00980">
    <property type="entry name" value="THAP"/>
    <property type="match status" value="1"/>
</dbReference>
<dbReference type="GO" id="GO:0043565">
    <property type="term" value="F:sequence-specific DNA binding"/>
    <property type="evidence" value="ECO:0007669"/>
    <property type="project" value="InterPro"/>
</dbReference>
<protein>
    <recommendedName>
        <fullName evidence="18">CCHC-type domain-containing protein</fullName>
    </recommendedName>
</protein>
<dbReference type="Pfam" id="PF21787">
    <property type="entry name" value="TNP-like_RNaseH_N"/>
    <property type="match status" value="1"/>
</dbReference>
<feature type="domain" description="CCHC-type" evidence="14">
    <location>
        <begin position="307"/>
        <end position="324"/>
    </location>
</feature>
<comment type="caution">
    <text evidence="16">The sequence shown here is derived from an EMBL/GenBank/DDBJ whole genome shotgun (WGS) entry which is preliminary data.</text>
</comment>
<evidence type="ECO:0000259" key="15">
    <source>
        <dbReference type="PROSITE" id="PS50950"/>
    </source>
</evidence>
<evidence type="ECO:0000313" key="17">
    <source>
        <dbReference type="Proteomes" id="UP001162156"/>
    </source>
</evidence>
<dbReference type="EMBL" id="JANEYF010004339">
    <property type="protein sequence ID" value="KAJ8931451.1"/>
    <property type="molecule type" value="Genomic_DNA"/>
</dbReference>
<evidence type="ECO:0000256" key="13">
    <source>
        <dbReference type="PROSITE-ProRule" id="PRU00309"/>
    </source>
</evidence>
<keyword evidence="11" id="KW-0131">Cell cycle</keyword>
<keyword evidence="3" id="KW-0479">Metal-binding</keyword>
<dbReference type="Gene3D" id="4.10.60.10">
    <property type="entry name" value="Zinc finger, CCHC-type"/>
    <property type="match status" value="1"/>
</dbReference>
<dbReference type="PROSITE" id="PS50950">
    <property type="entry name" value="ZF_THAP"/>
    <property type="match status" value="1"/>
</dbReference>
<gene>
    <name evidence="16" type="ORF">NQ314_015637</name>
</gene>
<evidence type="ECO:0000256" key="10">
    <source>
        <dbReference type="ARBA" id="ARBA00023242"/>
    </source>
</evidence>
<dbReference type="PANTHER" id="PTHR46600">
    <property type="entry name" value="THAP DOMAIN-CONTAINING"/>
    <property type="match status" value="1"/>
</dbReference>
<keyword evidence="4 12" id="KW-0863">Zinc-finger</keyword>
<dbReference type="GO" id="GO:0005654">
    <property type="term" value="C:nucleoplasm"/>
    <property type="evidence" value="ECO:0007669"/>
    <property type="project" value="UniProtKB-SubCell"/>
</dbReference>
<dbReference type="AlphaFoldDB" id="A0AAV8X0N8"/>
<dbReference type="PROSITE" id="PS50158">
    <property type="entry name" value="ZF_CCHC"/>
    <property type="match status" value="1"/>
</dbReference>
<evidence type="ECO:0008006" key="18">
    <source>
        <dbReference type="Google" id="ProtNLM"/>
    </source>
</evidence>
<dbReference type="InterPro" id="IPR001878">
    <property type="entry name" value="Znf_CCHC"/>
</dbReference>
<evidence type="ECO:0000256" key="9">
    <source>
        <dbReference type="ARBA" id="ARBA00023163"/>
    </source>
</evidence>
<evidence type="ECO:0000256" key="1">
    <source>
        <dbReference type="ARBA" id="ARBA00004642"/>
    </source>
</evidence>
<dbReference type="Pfam" id="PF14223">
    <property type="entry name" value="Retrotran_gag_2"/>
    <property type="match status" value="1"/>
</dbReference>
<keyword evidence="9" id="KW-0804">Transcription</keyword>
<comment type="similarity">
    <text evidence="2">Belongs to the THAP1 family.</text>
</comment>
<evidence type="ECO:0000256" key="6">
    <source>
        <dbReference type="ARBA" id="ARBA00023015"/>
    </source>
</evidence>
<evidence type="ECO:0000256" key="12">
    <source>
        <dbReference type="PROSITE-ProRule" id="PRU00047"/>
    </source>
</evidence>
<evidence type="ECO:0000256" key="2">
    <source>
        <dbReference type="ARBA" id="ARBA00006177"/>
    </source>
</evidence>
<evidence type="ECO:0000256" key="4">
    <source>
        <dbReference type="ARBA" id="ARBA00022771"/>
    </source>
</evidence>
<sequence>MVINCVAFGCNNLADKRSVVQFHGFPFKRPLILKEWIKAIRRDNWQPMKFSKLYSDHFLTSDYEDIGEKIYRRLKDSAIPSVFKFPQHLQKKIAPRRVLKRCLPNHTVGGDNNLNEDLNEIRLLSVGVNNVIDVAEESVDAMTNEQKEAFKKNDTKAKCIIVQCISDKHLEYIKDAKSAGGMLRSLKNVFERKSTFSKLYIMKKLLKLKCTSEHLQDHFMQVETLLRELGAAGATLDESDKVCYLLLTMPEKYDIVITAIETVTTDITLEFVKSRLLDAELKFKDSQPEDDLSKNCAFNTGKYLASRKCFECGEYGHFYRNCPKNSKEMETSDSDTSRGYTRRDRARSYGRGWRRQANMTLNENSESREEDISFITEVITAGYCDYGGIAPTNTEDIASEALLFQIVSYENHFKCPVGYFITNKLSAELQSQLLLSCIKMLFDVGIRVRSITCDGTGSNLSTLSKLGATIIGVTSASFKHPSLGNDATSLNIYGIDTCHMLKLARNAMAEKNYHQKMGLLNGIIW</sequence>